<keyword evidence="3" id="KW-1185">Reference proteome</keyword>
<dbReference type="PROSITE" id="PS51257">
    <property type="entry name" value="PROKAR_LIPOPROTEIN"/>
    <property type="match status" value="1"/>
</dbReference>
<evidence type="ECO:0000313" key="3">
    <source>
        <dbReference type="Proteomes" id="UP001501138"/>
    </source>
</evidence>
<protein>
    <submittedName>
        <fullName evidence="2">Lipocalin-like domain-containing protein</fullName>
    </submittedName>
</protein>
<dbReference type="EMBL" id="BAAAPM010000011">
    <property type="protein sequence ID" value="GAA1741798.1"/>
    <property type="molecule type" value="Genomic_DNA"/>
</dbReference>
<feature type="chain" id="PRO_5047041218" evidence="1">
    <location>
        <begin position="21"/>
        <end position="160"/>
    </location>
</feature>
<keyword evidence="1" id="KW-0732">Signal</keyword>
<feature type="signal peptide" evidence="1">
    <location>
        <begin position="1"/>
        <end position="20"/>
    </location>
</feature>
<organism evidence="2 3">
    <name type="scientific">Isoptericola hypogeus</name>
    <dbReference type="NCBI Taxonomy" id="300179"/>
    <lineage>
        <taxon>Bacteria</taxon>
        <taxon>Bacillati</taxon>
        <taxon>Actinomycetota</taxon>
        <taxon>Actinomycetes</taxon>
        <taxon>Micrococcales</taxon>
        <taxon>Promicromonosporaceae</taxon>
        <taxon>Isoptericola</taxon>
    </lineage>
</organism>
<evidence type="ECO:0000313" key="2">
    <source>
        <dbReference type="EMBL" id="GAA1741798.1"/>
    </source>
</evidence>
<accession>A0ABN2JWY8</accession>
<dbReference type="Proteomes" id="UP001501138">
    <property type="component" value="Unassembled WGS sequence"/>
</dbReference>
<comment type="caution">
    <text evidence="2">The sequence shown here is derived from an EMBL/GenBank/DDBJ whole genome shotgun (WGS) entry which is preliminary data.</text>
</comment>
<gene>
    <name evidence="2" type="ORF">GCM10009809_41650</name>
</gene>
<dbReference type="RefSeq" id="WP_344250883.1">
    <property type="nucleotide sequence ID" value="NZ_BAAAPM010000011.1"/>
</dbReference>
<name>A0ABN2JWY8_9MICO</name>
<evidence type="ECO:0000256" key="1">
    <source>
        <dbReference type="SAM" id="SignalP"/>
    </source>
</evidence>
<proteinExistence type="predicted"/>
<sequence length="160" mass="16911">MKKKSLIVPMTLGLALSLAACSQPAGEAASQTAGQADTDDELTGLWQMTSLEVGTDGDLQEVPYSGQIAFTTDTMSVQAMNPDTEAADTEFTLGGYEAYYGDATIDAEAGTFAVEVESAAARDLIGQTLERRFEVTDDTLVITPVDPADGFRATYERHGG</sequence>
<reference evidence="2 3" key="1">
    <citation type="journal article" date="2019" name="Int. J. Syst. Evol. Microbiol.">
        <title>The Global Catalogue of Microorganisms (GCM) 10K type strain sequencing project: providing services to taxonomists for standard genome sequencing and annotation.</title>
        <authorList>
            <consortium name="The Broad Institute Genomics Platform"/>
            <consortium name="The Broad Institute Genome Sequencing Center for Infectious Disease"/>
            <person name="Wu L."/>
            <person name="Ma J."/>
        </authorList>
    </citation>
    <scope>NUCLEOTIDE SEQUENCE [LARGE SCALE GENOMIC DNA]</scope>
    <source>
        <strain evidence="2 3">JCM 15589</strain>
    </source>
</reference>